<dbReference type="AlphaFoldDB" id="A0ABD3U0T3"/>
<reference evidence="1 2" key="1">
    <citation type="submission" date="2024-11" db="EMBL/GenBank/DDBJ databases">
        <title>Chromosome-level genome assembly of the freshwater bivalve Anodonta woodiana.</title>
        <authorList>
            <person name="Chen X."/>
        </authorList>
    </citation>
    <scope>NUCLEOTIDE SEQUENCE [LARGE SCALE GENOMIC DNA]</scope>
    <source>
        <strain evidence="1">MN2024</strain>
        <tissue evidence="1">Gills</tissue>
    </source>
</reference>
<comment type="caution">
    <text evidence="1">The sequence shown here is derived from an EMBL/GenBank/DDBJ whole genome shotgun (WGS) entry which is preliminary data.</text>
</comment>
<sequence length="58" mass="7041">MIRRQKRRNYGDERLKCPNYSSSRREVYISNYKEEKSVTAAIKRRFECSNCSCKEEDK</sequence>
<protein>
    <submittedName>
        <fullName evidence="1">Uncharacterized protein</fullName>
    </submittedName>
</protein>
<feature type="non-terminal residue" evidence="1">
    <location>
        <position position="58"/>
    </location>
</feature>
<keyword evidence="2" id="KW-1185">Reference proteome</keyword>
<accession>A0ABD3U0T3</accession>
<evidence type="ECO:0000313" key="1">
    <source>
        <dbReference type="EMBL" id="KAL3841833.1"/>
    </source>
</evidence>
<organism evidence="1 2">
    <name type="scientific">Sinanodonta woodiana</name>
    <name type="common">Chinese pond mussel</name>
    <name type="synonym">Anodonta woodiana</name>
    <dbReference type="NCBI Taxonomy" id="1069815"/>
    <lineage>
        <taxon>Eukaryota</taxon>
        <taxon>Metazoa</taxon>
        <taxon>Spiralia</taxon>
        <taxon>Lophotrochozoa</taxon>
        <taxon>Mollusca</taxon>
        <taxon>Bivalvia</taxon>
        <taxon>Autobranchia</taxon>
        <taxon>Heteroconchia</taxon>
        <taxon>Palaeoheterodonta</taxon>
        <taxon>Unionida</taxon>
        <taxon>Unionoidea</taxon>
        <taxon>Unionidae</taxon>
        <taxon>Unioninae</taxon>
        <taxon>Sinanodonta</taxon>
    </lineage>
</organism>
<dbReference type="Proteomes" id="UP001634394">
    <property type="component" value="Unassembled WGS sequence"/>
</dbReference>
<name>A0ABD3U0T3_SINWO</name>
<evidence type="ECO:0000313" key="2">
    <source>
        <dbReference type="Proteomes" id="UP001634394"/>
    </source>
</evidence>
<dbReference type="EMBL" id="JBJQND010000017">
    <property type="protein sequence ID" value="KAL3841833.1"/>
    <property type="molecule type" value="Genomic_DNA"/>
</dbReference>
<proteinExistence type="predicted"/>
<gene>
    <name evidence="1" type="ORF">ACJMK2_019932</name>
</gene>